<sequence>MIYEDVKHFLKTNKFLEEDDLPIVEISFNKNDLNIDYLIDIYKTKRIVAIHNDRIDKRVLDFMEDLIENLSTEEKDVKIRLVTVKGSKAFNIFTNNQLSKTYGVLYL</sequence>
<organism evidence="1 2">
    <name type="scientific">Flavobacterium arundinis</name>
    <dbReference type="NCBI Taxonomy" id="3139143"/>
    <lineage>
        <taxon>Bacteria</taxon>
        <taxon>Pseudomonadati</taxon>
        <taxon>Bacteroidota</taxon>
        <taxon>Flavobacteriia</taxon>
        <taxon>Flavobacteriales</taxon>
        <taxon>Flavobacteriaceae</taxon>
        <taxon>Flavobacterium</taxon>
    </lineage>
</organism>
<dbReference type="RefSeq" id="WP_341698072.1">
    <property type="nucleotide sequence ID" value="NZ_JBBYHR010000010.1"/>
</dbReference>
<evidence type="ECO:0000313" key="2">
    <source>
        <dbReference type="Proteomes" id="UP001464555"/>
    </source>
</evidence>
<name>A0ABU9I022_9FLAO</name>
<evidence type="ECO:0000313" key="1">
    <source>
        <dbReference type="EMBL" id="MEL1245775.1"/>
    </source>
</evidence>
<comment type="caution">
    <text evidence="1">The sequence shown here is derived from an EMBL/GenBank/DDBJ whole genome shotgun (WGS) entry which is preliminary data.</text>
</comment>
<accession>A0ABU9I022</accession>
<protein>
    <submittedName>
        <fullName evidence="1">Uncharacterized protein</fullName>
    </submittedName>
</protein>
<gene>
    <name evidence="1" type="ORF">AAEO56_15995</name>
</gene>
<keyword evidence="2" id="KW-1185">Reference proteome</keyword>
<reference evidence="1 2" key="1">
    <citation type="submission" date="2024-04" db="EMBL/GenBank/DDBJ databases">
        <title>Flavobacterium sp. DGU11 16S ribosomal RNA gene Genome sequencing and assembly.</title>
        <authorList>
            <person name="Park S."/>
        </authorList>
    </citation>
    <scope>NUCLEOTIDE SEQUENCE [LARGE SCALE GENOMIC DNA]</scope>
    <source>
        <strain evidence="1 2">DGU11</strain>
    </source>
</reference>
<proteinExistence type="predicted"/>
<dbReference type="Proteomes" id="UP001464555">
    <property type="component" value="Unassembled WGS sequence"/>
</dbReference>
<dbReference type="EMBL" id="JBBYHR010000010">
    <property type="protein sequence ID" value="MEL1245775.1"/>
    <property type="molecule type" value="Genomic_DNA"/>
</dbReference>